<dbReference type="Gene3D" id="2.30.130.40">
    <property type="entry name" value="LON domain-like"/>
    <property type="match status" value="1"/>
</dbReference>
<reference evidence="3" key="1">
    <citation type="journal article" date="2019" name="Int. J. Syst. Evol. Microbiol.">
        <title>The Global Catalogue of Microorganisms (GCM) 10K type strain sequencing project: providing services to taxonomists for standard genome sequencing and annotation.</title>
        <authorList>
            <consortium name="The Broad Institute Genomics Platform"/>
            <consortium name="The Broad Institute Genome Sequencing Center for Infectious Disease"/>
            <person name="Wu L."/>
            <person name="Ma J."/>
        </authorList>
    </citation>
    <scope>NUCLEOTIDE SEQUENCE [LARGE SCALE GENOMIC DNA]</scope>
    <source>
        <strain evidence="3">KCTC 42644</strain>
    </source>
</reference>
<comment type="caution">
    <text evidence="2">The sequence shown here is derived from an EMBL/GenBank/DDBJ whole genome shotgun (WGS) entry which is preliminary data.</text>
</comment>
<dbReference type="EMBL" id="JBHRXV010000018">
    <property type="protein sequence ID" value="MFC3714523.1"/>
    <property type="molecule type" value="Genomic_DNA"/>
</dbReference>
<dbReference type="PANTHER" id="PTHR46732">
    <property type="entry name" value="ATP-DEPENDENT PROTEASE LA (LON) DOMAIN PROTEIN"/>
    <property type="match status" value="1"/>
</dbReference>
<dbReference type="PROSITE" id="PS51787">
    <property type="entry name" value="LON_N"/>
    <property type="match status" value="1"/>
</dbReference>
<gene>
    <name evidence="2" type="ORF">ACFOMD_18295</name>
</gene>
<sequence length="214" mass="23311">MTLHFSAETLPGTIPVFPLAGALVLPRGELPLNIFEPRYLAMVRDAMAGHRLIGMVQPKDEREPPSLYEVGGLGRITQFSETGDGRFLISLVGLTRFRIAEELVVDTPYRQVRADYAPFAGDWRDPDALAAPVRVDLETSLRTYLDAQGLSADWEAVAGADDESLITTLTSVCPFDIAEKQALLEAASLRDRAGVLSALMTFAAPADENQVTLH</sequence>
<dbReference type="InterPro" id="IPR046336">
    <property type="entry name" value="Lon_prtase_N_sf"/>
</dbReference>
<accession>A0ABV7XGU8</accession>
<name>A0ABV7XGU8_9SPHN</name>
<organism evidence="2 3">
    <name type="scientific">Sphingoaurantiacus capsulatus</name>
    <dbReference type="NCBI Taxonomy" id="1771310"/>
    <lineage>
        <taxon>Bacteria</taxon>
        <taxon>Pseudomonadati</taxon>
        <taxon>Pseudomonadota</taxon>
        <taxon>Alphaproteobacteria</taxon>
        <taxon>Sphingomonadales</taxon>
        <taxon>Sphingosinicellaceae</taxon>
        <taxon>Sphingoaurantiacus</taxon>
    </lineage>
</organism>
<dbReference type="InterPro" id="IPR003111">
    <property type="entry name" value="Lon_prtase_N"/>
</dbReference>
<dbReference type="RefSeq" id="WP_380864246.1">
    <property type="nucleotide sequence ID" value="NZ_JBHRXV010000018.1"/>
</dbReference>
<dbReference type="SUPFAM" id="SSF88697">
    <property type="entry name" value="PUA domain-like"/>
    <property type="match status" value="1"/>
</dbReference>
<dbReference type="Proteomes" id="UP001595615">
    <property type="component" value="Unassembled WGS sequence"/>
</dbReference>
<proteinExistence type="predicted"/>
<dbReference type="Pfam" id="PF02190">
    <property type="entry name" value="LON_substr_bdg"/>
    <property type="match status" value="1"/>
</dbReference>
<evidence type="ECO:0000259" key="1">
    <source>
        <dbReference type="PROSITE" id="PS51787"/>
    </source>
</evidence>
<protein>
    <submittedName>
        <fullName evidence="2">LON peptidase substrate-binding domain-containing protein</fullName>
    </submittedName>
</protein>
<evidence type="ECO:0000313" key="2">
    <source>
        <dbReference type="EMBL" id="MFC3714523.1"/>
    </source>
</evidence>
<evidence type="ECO:0000313" key="3">
    <source>
        <dbReference type="Proteomes" id="UP001595615"/>
    </source>
</evidence>
<dbReference type="PANTHER" id="PTHR46732:SF8">
    <property type="entry name" value="ATP-DEPENDENT PROTEASE LA (LON) DOMAIN PROTEIN"/>
    <property type="match status" value="1"/>
</dbReference>
<keyword evidence="3" id="KW-1185">Reference proteome</keyword>
<dbReference type="SMART" id="SM00464">
    <property type="entry name" value="LON"/>
    <property type="match status" value="1"/>
</dbReference>
<dbReference type="InterPro" id="IPR015947">
    <property type="entry name" value="PUA-like_sf"/>
</dbReference>
<feature type="domain" description="Lon N-terminal" evidence="1">
    <location>
        <begin position="14"/>
        <end position="204"/>
    </location>
</feature>